<dbReference type="EMBL" id="JALLPJ020001086">
    <property type="protein sequence ID" value="KAL3776692.1"/>
    <property type="molecule type" value="Genomic_DNA"/>
</dbReference>
<feature type="transmembrane region" description="Helical" evidence="7">
    <location>
        <begin position="697"/>
        <end position="714"/>
    </location>
</feature>
<dbReference type="PROSITE" id="PS51847">
    <property type="entry name" value="SMP"/>
    <property type="match status" value="1"/>
</dbReference>
<evidence type="ECO:0000256" key="7">
    <source>
        <dbReference type="SAM" id="Phobius"/>
    </source>
</evidence>
<dbReference type="Proteomes" id="UP001530400">
    <property type="component" value="Unassembled WGS sequence"/>
</dbReference>
<feature type="transmembrane region" description="Helical" evidence="7">
    <location>
        <begin position="588"/>
        <end position="606"/>
    </location>
</feature>
<protein>
    <recommendedName>
        <fullName evidence="9">SMP-LTD domain-containing protein</fullName>
    </recommendedName>
</protein>
<evidence type="ECO:0000256" key="4">
    <source>
        <dbReference type="ARBA" id="ARBA00023121"/>
    </source>
</evidence>
<comment type="subcellular location">
    <subcellularLocation>
        <location evidence="1">Membrane</location>
    </subcellularLocation>
</comment>
<dbReference type="GO" id="GO:0016020">
    <property type="term" value="C:membrane"/>
    <property type="evidence" value="ECO:0007669"/>
    <property type="project" value="UniProtKB-SubCell"/>
</dbReference>
<proteinExistence type="predicted"/>
<keyword evidence="8" id="KW-0732">Signal</keyword>
<evidence type="ECO:0000256" key="8">
    <source>
        <dbReference type="SAM" id="SignalP"/>
    </source>
</evidence>
<sequence length="971" mass="106559">MWQRKVLFLSVFSIIIAKEHTGITAFRWNNREPSDEQPGNVKTRPFLLDSLTSVAKNGASVWSNHISNEAGTKNKRSTALKQTSSMYVSQSYRQMKNSHQDQELNIDSVVIDNEDTMMEESYYRQTSHWPEHFIEEIIAFIAGGAAATSAFSALIAGTIFATVVVTVGAIVSVVVFGDDDVNYQLSNDEFRVEGSTDTVNKFCDLDRAFFQESSTNRDGIDENTFDESTMQELKKCFAGKPSAKVMFFAEPISENTCSRLLPQYDLSGFGIENESAEYVHEDNAVSSEEFDEYEEVEPPKLIELIWHDSYSTAANSYYTTRMNAKRQRRNKSNRKVAISSDQSFDLEETEREGAILLSDTFRVTSTAFGLLADAVRFAGESTAATAGGTARLVGGAVKASGWAVGSLGSAIAADRTIDEDNGLEEHSSKKRHRTRHVAGASVKLIGDAIDNVAESLLLAGSAIERVTFAAAGAAEGAVRLVEDFTSSLSSAFAREGRKGNSRKKSPSIAIESNQDMAIQVSSLPEQGHESYSPGSDDDSFKALKLNDDDILAEEFVEELTTHLLSLSTWTLQNAEYIMQDIAGVSSNAPQILFILGLMYIASVMLLNTSESKQPNQEDKIPDRIESSNEKPVPAAAGECDTHSTLTIDSTMKRDPDTHFAHLGSGTVHFLIRVALFPMKLVWIASVRVYRLVTNKKFVLLVIYLICWFFISQMSQSRSAVIERKARLAGYRDAVESVGSSLGNERLESAFWLNSVISRIWRVGVGGLEPLLASAVGSILAGKIDSYSRPTGVAHVSLASLTFGKSPPIARDIEIKDVNAKEASVRLGLDVIMLLEDAALMLANPAIADIKPSALEYKMVPSTKVAINSLDLQMSLDVAIQATSEYPYISFVNISLSGVPEFSLRIVPQQESGLKGIDFGSFPLISKWVKEVINSSIVDYITPHYVSVNVPAWLMPSYLLMPLDDESVVNYF</sequence>
<evidence type="ECO:0000256" key="1">
    <source>
        <dbReference type="ARBA" id="ARBA00004370"/>
    </source>
</evidence>
<keyword evidence="2" id="KW-0813">Transport</keyword>
<comment type="caution">
    <text evidence="10">The sequence shown here is derived from an EMBL/GenBank/DDBJ whole genome shotgun (WGS) entry which is preliminary data.</text>
</comment>
<keyword evidence="11" id="KW-1185">Reference proteome</keyword>
<dbReference type="GO" id="GO:0006869">
    <property type="term" value="P:lipid transport"/>
    <property type="evidence" value="ECO:0007669"/>
    <property type="project" value="UniProtKB-KW"/>
</dbReference>
<organism evidence="10 11">
    <name type="scientific">Cyclotella atomus</name>
    <dbReference type="NCBI Taxonomy" id="382360"/>
    <lineage>
        <taxon>Eukaryota</taxon>
        <taxon>Sar</taxon>
        <taxon>Stramenopiles</taxon>
        <taxon>Ochrophyta</taxon>
        <taxon>Bacillariophyta</taxon>
        <taxon>Coscinodiscophyceae</taxon>
        <taxon>Thalassiosirophycidae</taxon>
        <taxon>Stephanodiscales</taxon>
        <taxon>Stephanodiscaceae</taxon>
        <taxon>Cyclotella</taxon>
    </lineage>
</organism>
<dbReference type="InterPro" id="IPR031468">
    <property type="entry name" value="SMP_LBD"/>
</dbReference>
<keyword evidence="4" id="KW-0446">Lipid-binding</keyword>
<evidence type="ECO:0000256" key="3">
    <source>
        <dbReference type="ARBA" id="ARBA00023055"/>
    </source>
</evidence>
<evidence type="ECO:0000313" key="11">
    <source>
        <dbReference type="Proteomes" id="UP001530400"/>
    </source>
</evidence>
<evidence type="ECO:0000259" key="9">
    <source>
        <dbReference type="PROSITE" id="PS51847"/>
    </source>
</evidence>
<keyword evidence="7" id="KW-1133">Transmembrane helix</keyword>
<keyword evidence="7" id="KW-0812">Transmembrane</keyword>
<feature type="chain" id="PRO_5044850727" description="SMP-LTD domain-containing protein" evidence="8">
    <location>
        <begin position="18"/>
        <end position="971"/>
    </location>
</feature>
<accession>A0ABD3NNM6</accession>
<feature type="domain" description="SMP-LTD" evidence="9">
    <location>
        <begin position="742"/>
        <end position="950"/>
    </location>
</feature>
<reference evidence="10 11" key="1">
    <citation type="submission" date="2024-10" db="EMBL/GenBank/DDBJ databases">
        <title>Updated reference genomes for cyclostephanoid diatoms.</title>
        <authorList>
            <person name="Roberts W.R."/>
            <person name="Alverson A.J."/>
        </authorList>
    </citation>
    <scope>NUCLEOTIDE SEQUENCE [LARGE SCALE GENOMIC DNA]</scope>
    <source>
        <strain evidence="10 11">AJA010-31</strain>
    </source>
</reference>
<dbReference type="CDD" id="cd21669">
    <property type="entry name" value="SMP_SF"/>
    <property type="match status" value="1"/>
</dbReference>
<keyword evidence="3" id="KW-0445">Lipid transport</keyword>
<feature type="region of interest" description="Disordered" evidence="6">
    <location>
        <begin position="611"/>
        <end position="637"/>
    </location>
</feature>
<dbReference type="AlphaFoldDB" id="A0ABD3NNM6"/>
<evidence type="ECO:0000256" key="2">
    <source>
        <dbReference type="ARBA" id="ARBA00022448"/>
    </source>
</evidence>
<keyword evidence="5 7" id="KW-0472">Membrane</keyword>
<dbReference type="Pfam" id="PF25669">
    <property type="entry name" value="SMP_MUG190-like"/>
    <property type="match status" value="1"/>
</dbReference>
<feature type="signal peptide" evidence="8">
    <location>
        <begin position="1"/>
        <end position="17"/>
    </location>
</feature>
<dbReference type="GO" id="GO:0008289">
    <property type="term" value="F:lipid binding"/>
    <property type="evidence" value="ECO:0007669"/>
    <property type="project" value="UniProtKB-KW"/>
</dbReference>
<name>A0ABD3NNM6_9STRA</name>
<evidence type="ECO:0000313" key="10">
    <source>
        <dbReference type="EMBL" id="KAL3776692.1"/>
    </source>
</evidence>
<feature type="compositionally biased region" description="Basic and acidic residues" evidence="6">
    <location>
        <begin position="615"/>
        <end position="628"/>
    </location>
</feature>
<evidence type="ECO:0000256" key="6">
    <source>
        <dbReference type="SAM" id="MobiDB-lite"/>
    </source>
</evidence>
<gene>
    <name evidence="10" type="ORF">ACHAWO_003105</name>
</gene>
<evidence type="ECO:0000256" key="5">
    <source>
        <dbReference type="ARBA" id="ARBA00023136"/>
    </source>
</evidence>